<dbReference type="SUPFAM" id="SSF56281">
    <property type="entry name" value="Metallo-hydrolase/oxidoreductase"/>
    <property type="match status" value="1"/>
</dbReference>
<dbReference type="AlphaFoldDB" id="A0A3P4B576"/>
<dbReference type="InterPro" id="IPR001279">
    <property type="entry name" value="Metallo-B-lactamas"/>
</dbReference>
<evidence type="ECO:0000313" key="8">
    <source>
        <dbReference type="Proteomes" id="UP000277294"/>
    </source>
</evidence>
<evidence type="ECO:0000256" key="3">
    <source>
        <dbReference type="ARBA" id="ARBA00022723"/>
    </source>
</evidence>
<feature type="domain" description="Metallo-beta-lactamase" evidence="6">
    <location>
        <begin position="23"/>
        <end position="205"/>
    </location>
</feature>
<dbReference type="Proteomes" id="UP000277294">
    <property type="component" value="Unassembled WGS sequence"/>
</dbReference>
<protein>
    <submittedName>
        <fullName evidence="7">N-acyl homoserine lactonase</fullName>
        <ecNumber evidence="7">3.1.1.81</ecNumber>
    </submittedName>
</protein>
<reference evidence="7 8" key="1">
    <citation type="submission" date="2018-10" db="EMBL/GenBank/DDBJ databases">
        <authorList>
            <person name="Criscuolo A."/>
        </authorList>
    </citation>
    <scope>NUCLEOTIDE SEQUENCE [LARGE SCALE GENOMIC DNA]</scope>
    <source>
        <strain evidence="7">DnA1</strain>
    </source>
</reference>
<evidence type="ECO:0000256" key="5">
    <source>
        <dbReference type="ARBA" id="ARBA00022833"/>
    </source>
</evidence>
<name>A0A3P4B576_9BURK</name>
<dbReference type="Pfam" id="PF00753">
    <property type="entry name" value="Lactamase_B"/>
    <property type="match status" value="1"/>
</dbReference>
<evidence type="ECO:0000256" key="4">
    <source>
        <dbReference type="ARBA" id="ARBA00022801"/>
    </source>
</evidence>
<dbReference type="EC" id="3.1.1.81" evidence="7"/>
<gene>
    <name evidence="7" type="primary">aiiA</name>
    <name evidence="7" type="ORF">PIGHUM_03533</name>
</gene>
<proteinExistence type="inferred from homology"/>
<dbReference type="GO" id="GO:0102007">
    <property type="term" value="F:acyl-L-homoserine-lactone lactonohydrolase activity"/>
    <property type="evidence" value="ECO:0007669"/>
    <property type="project" value="UniProtKB-EC"/>
</dbReference>
<dbReference type="PANTHER" id="PTHR42978">
    <property type="entry name" value="QUORUM-QUENCHING LACTONASE YTNP-RELATED-RELATED"/>
    <property type="match status" value="1"/>
</dbReference>
<sequence length="229" mass="25315">MSIRYELLLRGNNLSFTGGFFGFCNVVLVWADDRTPLLFDTGHFCVRPGLLKGLAARGLEPAAIPHVFMSHLHFDHSHNLDLFPNAKIWVSREEMDYAARPAPNDTSIPWKIHELLAERDVQAISGDGAVLPGIEHFAVPGHTPGSQALRFTDPEGRRVVLAGDAIKYPKEVIAEGSDLVFDTAANATASIRNICGQADVIVPGHFSQLFRRNGRWLWDEAAPLELLVR</sequence>
<comment type="cofactor">
    <cofactor evidence="1">
        <name>Zn(2+)</name>
        <dbReference type="ChEBI" id="CHEBI:29105"/>
    </cofactor>
</comment>
<evidence type="ECO:0000256" key="1">
    <source>
        <dbReference type="ARBA" id="ARBA00001947"/>
    </source>
</evidence>
<dbReference type="RefSeq" id="WP_124081014.1">
    <property type="nucleotide sequence ID" value="NZ_UWPJ01000027.1"/>
</dbReference>
<evidence type="ECO:0000259" key="6">
    <source>
        <dbReference type="SMART" id="SM00849"/>
    </source>
</evidence>
<dbReference type="PANTHER" id="PTHR42978:SF7">
    <property type="entry name" value="METALLO-HYDROLASE RV2300C-RELATED"/>
    <property type="match status" value="1"/>
</dbReference>
<comment type="similarity">
    <text evidence="2">Belongs to the metallo-beta-lactamase superfamily.</text>
</comment>
<dbReference type="InterPro" id="IPR036866">
    <property type="entry name" value="RibonucZ/Hydroxyglut_hydro"/>
</dbReference>
<keyword evidence="3" id="KW-0479">Metal-binding</keyword>
<dbReference type="GO" id="GO:0046872">
    <property type="term" value="F:metal ion binding"/>
    <property type="evidence" value="ECO:0007669"/>
    <property type="project" value="UniProtKB-KW"/>
</dbReference>
<accession>A0A3P4B576</accession>
<evidence type="ECO:0000313" key="7">
    <source>
        <dbReference type="EMBL" id="VCU71449.1"/>
    </source>
</evidence>
<keyword evidence="8" id="KW-1185">Reference proteome</keyword>
<dbReference type="OrthoDB" id="5443440at2"/>
<evidence type="ECO:0000256" key="2">
    <source>
        <dbReference type="ARBA" id="ARBA00007749"/>
    </source>
</evidence>
<organism evidence="7 8">
    <name type="scientific">Pigmentiphaga humi</name>
    <dbReference type="NCBI Taxonomy" id="2478468"/>
    <lineage>
        <taxon>Bacteria</taxon>
        <taxon>Pseudomonadati</taxon>
        <taxon>Pseudomonadota</taxon>
        <taxon>Betaproteobacteria</taxon>
        <taxon>Burkholderiales</taxon>
        <taxon>Alcaligenaceae</taxon>
        <taxon>Pigmentiphaga</taxon>
    </lineage>
</organism>
<dbReference type="Gene3D" id="3.60.15.10">
    <property type="entry name" value="Ribonuclease Z/Hydroxyacylglutathione hydrolase-like"/>
    <property type="match status" value="1"/>
</dbReference>
<dbReference type="SMART" id="SM00849">
    <property type="entry name" value="Lactamase_B"/>
    <property type="match status" value="1"/>
</dbReference>
<dbReference type="InterPro" id="IPR051013">
    <property type="entry name" value="MBL_superfamily_lactonases"/>
</dbReference>
<keyword evidence="4 7" id="KW-0378">Hydrolase</keyword>
<keyword evidence="5" id="KW-0862">Zinc</keyword>
<dbReference type="EMBL" id="UWPJ01000027">
    <property type="protein sequence ID" value="VCU71449.1"/>
    <property type="molecule type" value="Genomic_DNA"/>
</dbReference>